<dbReference type="InterPro" id="IPR009050">
    <property type="entry name" value="Globin-like_sf"/>
</dbReference>
<dbReference type="Pfam" id="PF00502">
    <property type="entry name" value="Phycobilisome"/>
    <property type="match status" value="1"/>
</dbReference>
<evidence type="ECO:0000256" key="2">
    <source>
        <dbReference type="ARBA" id="ARBA00008182"/>
    </source>
</evidence>
<accession>A0A9X5E0X2</accession>
<gene>
    <name evidence="5" type="ORF">QH73_0001810</name>
</gene>
<comment type="similarity">
    <text evidence="2">Belongs to the phycobiliprotein family.</text>
</comment>
<dbReference type="OrthoDB" id="531025at2"/>
<dbReference type="EMBL" id="JTJC03000001">
    <property type="protein sequence ID" value="NHC33411.1"/>
    <property type="molecule type" value="Genomic_DNA"/>
</dbReference>
<evidence type="ECO:0000256" key="4">
    <source>
        <dbReference type="ARBA" id="ARBA00023307"/>
    </source>
</evidence>
<sequence length="161" mass="18642">MYPEIRAILDDAEERYLRLEEIVALKHHVSSLAQRLQVYELLRDNEIAIFQPIADQLLVTFPQHKQETIERALKNWLGTLRYCAMAMLLNNPMFLQHRLLEWLTDIIQVHQTQGIDTTLYQFLITRLPEILAEEQMALLQPFLAQVEQAVMGTCSAATVPA</sequence>
<dbReference type="Proteomes" id="UP000031532">
    <property type="component" value="Unassembled WGS sequence"/>
</dbReference>
<dbReference type="GO" id="GO:0031676">
    <property type="term" value="C:plasma membrane-derived thylakoid membrane"/>
    <property type="evidence" value="ECO:0007669"/>
    <property type="project" value="UniProtKB-SubCell"/>
</dbReference>
<dbReference type="RefSeq" id="WP_039715003.1">
    <property type="nucleotide sequence ID" value="NZ_JTJC03000001.1"/>
</dbReference>
<proteinExistence type="inferred from homology"/>
<comment type="caution">
    <text evidence="5">The sequence shown here is derived from an EMBL/GenBank/DDBJ whole genome shotgun (WGS) entry which is preliminary data.</text>
</comment>
<dbReference type="GO" id="GO:0015979">
    <property type="term" value="P:photosynthesis"/>
    <property type="evidence" value="ECO:0007669"/>
    <property type="project" value="InterPro"/>
</dbReference>
<reference evidence="5 6" key="1">
    <citation type="journal article" date="2015" name="Genome Announc.">
        <title>Draft Genome Sequence of the Terrestrial Cyanobacterium Scytonema millei VB511283, Isolated from Eastern India.</title>
        <authorList>
            <person name="Sen D."/>
            <person name="Chandrababunaidu M.M."/>
            <person name="Singh D."/>
            <person name="Sanghi N."/>
            <person name="Ghorai A."/>
            <person name="Mishra G.P."/>
            <person name="Madduluri M."/>
            <person name="Adhikary S.P."/>
            <person name="Tripathy S."/>
        </authorList>
    </citation>
    <scope>NUCLEOTIDE SEQUENCE [LARGE SCALE GENOMIC DNA]</scope>
    <source>
        <strain evidence="5 6">VB511283</strain>
    </source>
</reference>
<keyword evidence="3" id="KW-0157">Chromophore</keyword>
<keyword evidence="4" id="KW-0089">Bile pigment</keyword>
<evidence type="ECO:0000313" key="6">
    <source>
        <dbReference type="Proteomes" id="UP000031532"/>
    </source>
</evidence>
<dbReference type="GO" id="GO:0030089">
    <property type="term" value="C:phycobilisome"/>
    <property type="evidence" value="ECO:0007669"/>
    <property type="project" value="InterPro"/>
</dbReference>
<organism evidence="5 6">
    <name type="scientific">Scytonema millei VB511283</name>
    <dbReference type="NCBI Taxonomy" id="1245923"/>
    <lineage>
        <taxon>Bacteria</taxon>
        <taxon>Bacillati</taxon>
        <taxon>Cyanobacteriota</taxon>
        <taxon>Cyanophyceae</taxon>
        <taxon>Nostocales</taxon>
        <taxon>Scytonemataceae</taxon>
        <taxon>Scytonema</taxon>
    </lineage>
</organism>
<name>A0A9X5E0X2_9CYAN</name>
<dbReference type="InterPro" id="IPR038719">
    <property type="entry name" value="Phycobilisome_asu/bsu_sf"/>
</dbReference>
<evidence type="ECO:0000256" key="1">
    <source>
        <dbReference type="ARBA" id="ARBA00004445"/>
    </source>
</evidence>
<keyword evidence="6" id="KW-1185">Reference proteome</keyword>
<dbReference type="SUPFAM" id="SSF46458">
    <property type="entry name" value="Globin-like"/>
    <property type="match status" value="1"/>
</dbReference>
<dbReference type="AlphaFoldDB" id="A0A9X5E0X2"/>
<evidence type="ECO:0000313" key="5">
    <source>
        <dbReference type="EMBL" id="NHC33411.1"/>
    </source>
</evidence>
<dbReference type="InterPro" id="IPR012128">
    <property type="entry name" value="Phycobilisome_asu/bsu"/>
</dbReference>
<dbReference type="Gene3D" id="1.10.490.20">
    <property type="entry name" value="Phycocyanins"/>
    <property type="match status" value="1"/>
</dbReference>
<comment type="subcellular location">
    <subcellularLocation>
        <location evidence="1">Cellular thylakoid membrane</location>
        <topology evidence="1">Peripheral membrane protein</topology>
        <orientation evidence="1">Cytoplasmic side</orientation>
    </subcellularLocation>
</comment>
<evidence type="ECO:0000256" key="3">
    <source>
        <dbReference type="ARBA" id="ARBA00022991"/>
    </source>
</evidence>
<protein>
    <submittedName>
        <fullName evidence="5">Phycobilisome protein</fullName>
    </submittedName>
</protein>